<evidence type="ECO:0000256" key="2">
    <source>
        <dbReference type="ARBA" id="ARBA00004236"/>
    </source>
</evidence>
<dbReference type="NCBIfam" id="TIGR03022">
    <property type="entry name" value="WbaP_sugtrans"/>
    <property type="match status" value="1"/>
</dbReference>
<evidence type="ECO:0000256" key="3">
    <source>
        <dbReference type="ARBA" id="ARBA00006464"/>
    </source>
</evidence>
<protein>
    <submittedName>
        <fullName evidence="11">Undecaprenyl-phosphate galactose phosphotransferase</fullName>
    </submittedName>
</protein>
<feature type="transmembrane region" description="Helical" evidence="9">
    <location>
        <begin position="119"/>
        <end position="140"/>
    </location>
</feature>
<name>A0A4R6V8J3_9PAST</name>
<keyword evidence="6 9" id="KW-0812">Transmembrane</keyword>
<proteinExistence type="inferred from homology"/>
<dbReference type="AlphaFoldDB" id="A0A4R6V8J3"/>
<reference evidence="11 12" key="1">
    <citation type="submission" date="2019-03" db="EMBL/GenBank/DDBJ databases">
        <title>Genomic Encyclopedia of Type Strains, Phase IV (KMG-IV): sequencing the most valuable type-strain genomes for metagenomic binning, comparative biology and taxonomic classification.</title>
        <authorList>
            <person name="Goeker M."/>
        </authorList>
    </citation>
    <scope>NUCLEOTIDE SEQUENCE [LARGE SCALE GENOMIC DNA]</scope>
    <source>
        <strain evidence="11 12">DSM 28403</strain>
    </source>
</reference>
<evidence type="ECO:0000256" key="6">
    <source>
        <dbReference type="ARBA" id="ARBA00022692"/>
    </source>
</evidence>
<dbReference type="PANTHER" id="PTHR30576">
    <property type="entry name" value="COLANIC BIOSYNTHESIS UDP-GLUCOSE LIPID CARRIER TRANSFERASE"/>
    <property type="match status" value="1"/>
</dbReference>
<dbReference type="GO" id="GO:0000271">
    <property type="term" value="P:polysaccharide biosynthetic process"/>
    <property type="evidence" value="ECO:0007669"/>
    <property type="project" value="InterPro"/>
</dbReference>
<dbReference type="NCBIfam" id="TIGR03025">
    <property type="entry name" value="EPS_sugtrans"/>
    <property type="match status" value="1"/>
</dbReference>
<dbReference type="RefSeq" id="WP_243728767.1">
    <property type="nucleotide sequence ID" value="NZ_SNYQ01000003.1"/>
</dbReference>
<evidence type="ECO:0000256" key="8">
    <source>
        <dbReference type="ARBA" id="ARBA00023136"/>
    </source>
</evidence>
<dbReference type="PANTHER" id="PTHR30576:SF4">
    <property type="entry name" value="UNDECAPRENYL-PHOSPHATE GALACTOSE PHOSPHOTRANSFERASE"/>
    <property type="match status" value="1"/>
</dbReference>
<evidence type="ECO:0000256" key="4">
    <source>
        <dbReference type="ARBA" id="ARBA00022475"/>
    </source>
</evidence>
<keyword evidence="7 9" id="KW-1133">Transmembrane helix</keyword>
<accession>A0A4R6V8J3</accession>
<sequence length="479" mass="56462">MMIRKNSIIRHLSYKPLLAFNDLFWIFFSFIIALWLLGSEESILELYLPYTQLDQRFFIHAFIAFVGVLWFWVRLRHYTYRKPFWFELKEIIRTLAILAIVELSIIAFAKLYFSRYLWISAWSIALILVPCGRFLLKWFLLKIKVYSRSTIIIGGGPNALDAYRALTEERYLGLDIRFFITSEKHSEVSCLHIPILNSNRKYALDLLSKRNIQFIIALEEDEIEERDKWLRFFSKRNYRFVSIIPSLRGLPLYGTDMSFLFSHDLILLRVKNNLAKRTSRAVKRIFDISGAICLIVLLSPLLLTLYVLIGRDGGHAIYGHKRIGKNGKPFKCFKFRSMVLNAEEVLHRLLEADPKAKEEWEKDFKLKQDPRITRLGHLLRKTSLDELPQLFNVIKGDMSLVGPRPIVEEELERYCGDVEYYLMTRPGMTGLWQVSGRNNVDYESRVYFDAWYVKNWSLWTDIVILCKTVNVVLKRYGAY</sequence>
<evidence type="ECO:0000256" key="9">
    <source>
        <dbReference type="SAM" id="Phobius"/>
    </source>
</evidence>
<dbReference type="GO" id="GO:0016780">
    <property type="term" value="F:phosphotransferase activity, for other substituted phosphate groups"/>
    <property type="evidence" value="ECO:0007669"/>
    <property type="project" value="TreeGrafter"/>
</dbReference>
<comment type="caution">
    <text evidence="11">The sequence shown here is derived from an EMBL/GenBank/DDBJ whole genome shotgun (WGS) entry which is preliminary data.</text>
</comment>
<dbReference type="InterPro" id="IPR003362">
    <property type="entry name" value="Bact_transf"/>
</dbReference>
<dbReference type="GO" id="GO:0005886">
    <property type="term" value="C:plasma membrane"/>
    <property type="evidence" value="ECO:0007669"/>
    <property type="project" value="UniProtKB-SubCell"/>
</dbReference>
<feature type="transmembrane region" description="Helical" evidence="9">
    <location>
        <begin position="94"/>
        <end position="113"/>
    </location>
</feature>
<keyword evidence="12" id="KW-1185">Reference proteome</keyword>
<gene>
    <name evidence="11" type="ORF">EDC45_0964</name>
</gene>
<dbReference type="Pfam" id="PF02397">
    <property type="entry name" value="Bac_transf"/>
    <property type="match status" value="1"/>
</dbReference>
<feature type="transmembrane region" description="Helical" evidence="9">
    <location>
        <begin position="285"/>
        <end position="309"/>
    </location>
</feature>
<evidence type="ECO:0000256" key="1">
    <source>
        <dbReference type="ARBA" id="ARBA00004141"/>
    </source>
</evidence>
<evidence type="ECO:0000313" key="12">
    <source>
        <dbReference type="Proteomes" id="UP000295657"/>
    </source>
</evidence>
<keyword evidence="4" id="KW-1003">Cell membrane</keyword>
<organism evidence="11 12">
    <name type="scientific">Mesocricetibacter intestinalis</name>
    <dbReference type="NCBI Taxonomy" id="1521930"/>
    <lineage>
        <taxon>Bacteria</taxon>
        <taxon>Pseudomonadati</taxon>
        <taxon>Pseudomonadota</taxon>
        <taxon>Gammaproteobacteria</taxon>
        <taxon>Pasteurellales</taxon>
        <taxon>Pasteurellaceae</taxon>
        <taxon>Mesocricetibacter</taxon>
    </lineage>
</organism>
<feature type="transmembrane region" description="Helical" evidence="9">
    <location>
        <begin position="57"/>
        <end position="73"/>
    </location>
</feature>
<feature type="transmembrane region" description="Helical" evidence="9">
    <location>
        <begin position="12"/>
        <end position="37"/>
    </location>
</feature>
<dbReference type="InterPro" id="IPR017472">
    <property type="entry name" value="Undecaprenyl-P_galact_Ptfrase"/>
</dbReference>
<evidence type="ECO:0000256" key="5">
    <source>
        <dbReference type="ARBA" id="ARBA00022679"/>
    </source>
</evidence>
<evidence type="ECO:0000259" key="10">
    <source>
        <dbReference type="Pfam" id="PF02397"/>
    </source>
</evidence>
<comment type="similarity">
    <text evidence="3">Belongs to the bacterial sugar transferase family.</text>
</comment>
<evidence type="ECO:0000313" key="11">
    <source>
        <dbReference type="EMBL" id="TDQ57898.1"/>
    </source>
</evidence>
<comment type="subcellular location">
    <subcellularLocation>
        <location evidence="2">Cell membrane</location>
    </subcellularLocation>
    <subcellularLocation>
        <location evidence="1">Membrane</location>
        <topology evidence="1">Multi-pass membrane protein</topology>
    </subcellularLocation>
</comment>
<keyword evidence="5 11" id="KW-0808">Transferase</keyword>
<dbReference type="Proteomes" id="UP000295657">
    <property type="component" value="Unassembled WGS sequence"/>
</dbReference>
<dbReference type="EMBL" id="SNYQ01000003">
    <property type="protein sequence ID" value="TDQ57898.1"/>
    <property type="molecule type" value="Genomic_DNA"/>
</dbReference>
<evidence type="ECO:0000256" key="7">
    <source>
        <dbReference type="ARBA" id="ARBA00022989"/>
    </source>
</evidence>
<feature type="domain" description="Bacterial sugar transferase" evidence="10">
    <location>
        <begin position="283"/>
        <end position="474"/>
    </location>
</feature>
<dbReference type="InterPro" id="IPR017475">
    <property type="entry name" value="EPS_sugar_tfrase"/>
</dbReference>
<keyword evidence="8 9" id="KW-0472">Membrane</keyword>